<dbReference type="PRINTS" id="PR01576">
    <property type="entry name" value="PDEFORMYLASE"/>
</dbReference>
<dbReference type="Proteomes" id="UP001168821">
    <property type="component" value="Unassembled WGS sequence"/>
</dbReference>
<sequence>MVSLLSNISFIQARRLSYKSIISWYAGLVKSKPHEAPFNHIIQIGDPTLRTTSQEIPRHLIKSDEVKFLIKRMEKVMQKYNCVGLAAPQLGIPFRLFLIQFSEKQLNYYKPQEREVKEMQVVPLKVIINPRVEVTDYTKLTFVESCESVRGFHAEVPRYRGIKLTALDDKESAFEMNVVGWPARIIQHEVDHLNGKMYTDVMRRTTFACSCWQVVNERGGKVELPYGAD</sequence>
<comment type="similarity">
    <text evidence="1 7">Belongs to the polypeptide deformylase family.</text>
</comment>
<organism evidence="8 9">
    <name type="scientific">Zophobas morio</name>
    <dbReference type="NCBI Taxonomy" id="2755281"/>
    <lineage>
        <taxon>Eukaryota</taxon>
        <taxon>Metazoa</taxon>
        <taxon>Ecdysozoa</taxon>
        <taxon>Arthropoda</taxon>
        <taxon>Hexapoda</taxon>
        <taxon>Insecta</taxon>
        <taxon>Pterygota</taxon>
        <taxon>Neoptera</taxon>
        <taxon>Endopterygota</taxon>
        <taxon>Coleoptera</taxon>
        <taxon>Polyphaga</taxon>
        <taxon>Cucujiformia</taxon>
        <taxon>Tenebrionidae</taxon>
        <taxon>Zophobas</taxon>
    </lineage>
</organism>
<dbReference type="GO" id="GO:0005739">
    <property type="term" value="C:mitochondrion"/>
    <property type="evidence" value="ECO:0007669"/>
    <property type="project" value="TreeGrafter"/>
</dbReference>
<dbReference type="EC" id="3.5.1.88" evidence="7"/>
<dbReference type="AlphaFoldDB" id="A0AA38MN69"/>
<dbReference type="SUPFAM" id="SSF56420">
    <property type="entry name" value="Peptide deformylase"/>
    <property type="match status" value="1"/>
</dbReference>
<comment type="caution">
    <text evidence="8">The sequence shown here is derived from an EMBL/GenBank/DDBJ whole genome shotgun (WGS) entry which is preliminary data.</text>
</comment>
<comment type="catalytic activity">
    <reaction evidence="6 7">
        <text>N-terminal N-formyl-L-methionyl-[peptide] + H2O = N-terminal L-methionyl-[peptide] + formate</text>
        <dbReference type="Rhea" id="RHEA:24420"/>
        <dbReference type="Rhea" id="RHEA-COMP:10639"/>
        <dbReference type="Rhea" id="RHEA-COMP:10640"/>
        <dbReference type="ChEBI" id="CHEBI:15377"/>
        <dbReference type="ChEBI" id="CHEBI:15740"/>
        <dbReference type="ChEBI" id="CHEBI:49298"/>
        <dbReference type="ChEBI" id="CHEBI:64731"/>
        <dbReference type="EC" id="3.5.1.88"/>
    </reaction>
</comment>
<evidence type="ECO:0000256" key="7">
    <source>
        <dbReference type="RuleBase" id="RU362111"/>
    </source>
</evidence>
<dbReference type="GO" id="GO:0042586">
    <property type="term" value="F:peptide deformylase activity"/>
    <property type="evidence" value="ECO:0007669"/>
    <property type="project" value="UniProtKB-EC"/>
</dbReference>
<proteinExistence type="inferred from homology"/>
<dbReference type="Pfam" id="PF01327">
    <property type="entry name" value="Pep_deformylase"/>
    <property type="match status" value="1"/>
</dbReference>
<dbReference type="PANTHER" id="PTHR10458:SF2">
    <property type="entry name" value="PEPTIDE DEFORMYLASE, MITOCHONDRIAL"/>
    <property type="match status" value="1"/>
</dbReference>
<dbReference type="GO" id="GO:0046872">
    <property type="term" value="F:metal ion binding"/>
    <property type="evidence" value="ECO:0007669"/>
    <property type="project" value="UniProtKB-KW"/>
</dbReference>
<keyword evidence="3 7" id="KW-0378">Hydrolase</keyword>
<comment type="function">
    <text evidence="5 7">Removes the formyl group from the N-terminal Met of newly synthesized proteins.</text>
</comment>
<protein>
    <recommendedName>
        <fullName evidence="7">Peptide deformylase</fullName>
        <ecNumber evidence="7">3.5.1.88</ecNumber>
    </recommendedName>
</protein>
<evidence type="ECO:0000256" key="1">
    <source>
        <dbReference type="ARBA" id="ARBA00010759"/>
    </source>
</evidence>
<evidence type="ECO:0000256" key="2">
    <source>
        <dbReference type="ARBA" id="ARBA00022723"/>
    </source>
</evidence>
<dbReference type="InterPro" id="IPR036821">
    <property type="entry name" value="Peptide_deformylase_sf"/>
</dbReference>
<dbReference type="EMBL" id="JALNTZ010000001">
    <property type="protein sequence ID" value="KAJ3664550.1"/>
    <property type="molecule type" value="Genomic_DNA"/>
</dbReference>
<keyword evidence="2 7" id="KW-0479">Metal-binding</keyword>
<dbReference type="NCBIfam" id="NF001159">
    <property type="entry name" value="PRK00150.1-3"/>
    <property type="match status" value="1"/>
</dbReference>
<dbReference type="GO" id="GO:0006412">
    <property type="term" value="P:translation"/>
    <property type="evidence" value="ECO:0007669"/>
    <property type="project" value="UniProtKB-KW"/>
</dbReference>
<evidence type="ECO:0000256" key="3">
    <source>
        <dbReference type="ARBA" id="ARBA00022801"/>
    </source>
</evidence>
<evidence type="ECO:0000313" key="9">
    <source>
        <dbReference type="Proteomes" id="UP001168821"/>
    </source>
</evidence>
<dbReference type="PIRSF" id="PIRSF004749">
    <property type="entry name" value="Pep_def"/>
    <property type="match status" value="1"/>
</dbReference>
<evidence type="ECO:0000256" key="6">
    <source>
        <dbReference type="ARBA" id="ARBA00048875"/>
    </source>
</evidence>
<dbReference type="PANTHER" id="PTHR10458">
    <property type="entry name" value="PEPTIDE DEFORMYLASE"/>
    <property type="match status" value="1"/>
</dbReference>
<dbReference type="HAMAP" id="MF_00163">
    <property type="entry name" value="Pep_deformylase"/>
    <property type="match status" value="1"/>
</dbReference>
<keyword evidence="9" id="KW-1185">Reference proteome</keyword>
<evidence type="ECO:0000256" key="5">
    <source>
        <dbReference type="ARBA" id="ARBA00037114"/>
    </source>
</evidence>
<reference evidence="8" key="1">
    <citation type="journal article" date="2023" name="G3 (Bethesda)">
        <title>Whole genome assemblies of Zophobas morio and Tenebrio molitor.</title>
        <authorList>
            <person name="Kaur S."/>
            <person name="Stinson S.A."/>
            <person name="diCenzo G.C."/>
        </authorList>
    </citation>
    <scope>NUCLEOTIDE SEQUENCE</scope>
    <source>
        <strain evidence="8">QUZm001</strain>
    </source>
</reference>
<dbReference type="CDD" id="cd00487">
    <property type="entry name" value="Pep_deformylase"/>
    <property type="match status" value="1"/>
</dbReference>
<keyword evidence="4 7" id="KW-0648">Protein biosynthesis</keyword>
<gene>
    <name evidence="8" type="ORF">Zmor_000108</name>
</gene>
<dbReference type="Gene3D" id="3.90.45.10">
    <property type="entry name" value="Peptide deformylase"/>
    <property type="match status" value="1"/>
</dbReference>
<dbReference type="InterPro" id="IPR023635">
    <property type="entry name" value="Peptide_deformylase"/>
</dbReference>
<evidence type="ECO:0000313" key="8">
    <source>
        <dbReference type="EMBL" id="KAJ3664550.1"/>
    </source>
</evidence>
<evidence type="ECO:0000256" key="4">
    <source>
        <dbReference type="ARBA" id="ARBA00022917"/>
    </source>
</evidence>
<accession>A0AA38MN69</accession>
<name>A0AA38MN69_9CUCU</name>
<dbReference type="FunFam" id="3.90.45.10:FF:000003">
    <property type="entry name" value="Peptide deformylase"/>
    <property type="match status" value="1"/>
</dbReference>